<evidence type="ECO:0000259" key="1">
    <source>
        <dbReference type="Pfam" id="PF22691"/>
    </source>
</evidence>
<dbReference type="RefSeq" id="WP_003923580.1">
    <property type="nucleotide sequence ID" value="NZ_BCTB01000039.1"/>
</dbReference>
<dbReference type="Pfam" id="PF22691">
    <property type="entry name" value="Thiolase_C_1"/>
    <property type="match status" value="1"/>
</dbReference>
<evidence type="ECO:0000313" key="3">
    <source>
        <dbReference type="Proteomes" id="UP000069654"/>
    </source>
</evidence>
<dbReference type="PANTHER" id="PTHR42870">
    <property type="entry name" value="ACETYL-COA C-ACETYLTRANSFERASE"/>
    <property type="match status" value="1"/>
</dbReference>
<feature type="domain" description="Thiolase C-terminal" evidence="1">
    <location>
        <begin position="250"/>
        <end position="378"/>
    </location>
</feature>
<reference evidence="3" key="2">
    <citation type="submission" date="2016-02" db="EMBL/GenBank/DDBJ databases">
        <title>Draft genome sequence of five rapidly growing Mycobacterium species.</title>
        <authorList>
            <person name="Katahira K."/>
            <person name="Gotou Y."/>
            <person name="Iida K."/>
            <person name="Ogura Y."/>
            <person name="Hayashi T."/>
        </authorList>
    </citation>
    <scope>NUCLEOTIDE SEQUENCE [LARGE SCALE GENOMIC DNA]</scope>
    <source>
        <strain evidence="3">JCM6362</strain>
    </source>
</reference>
<dbReference type="OMA" id="CQSSIAG"/>
<proteinExistence type="predicted"/>
<dbReference type="GO" id="GO:0016747">
    <property type="term" value="F:acyltransferase activity, transferring groups other than amino-acyl groups"/>
    <property type="evidence" value="ECO:0007669"/>
    <property type="project" value="InterPro"/>
</dbReference>
<dbReference type="PIRSF" id="PIRSF000429">
    <property type="entry name" value="Ac-CoA_Ac_transf"/>
    <property type="match status" value="1"/>
</dbReference>
<protein>
    <submittedName>
        <fullName evidence="2">Thiolase</fullName>
    </submittedName>
</protein>
<dbReference type="InterPro" id="IPR002155">
    <property type="entry name" value="Thiolase"/>
</dbReference>
<sequence length="390" mass="40356">MANLEGTTVPVAIVGVGESDHVHKSGHSAAALARTAVDRALADAGLSPGDVDGFVIEGMSTAHTVPVDAMAQSLGLRHRPFSCQSSIAGAGLVGAPLIAQLAIESGLAEVVVTYFGLTLDPARGGAYAVHAEDPWKAAVEMPAGWFGQPVYFAAMAQRYAHEYGLPPEALAEVAGAARSHAARTPGALLPEPLDVTGYLASPMIATPLRKADCCLTNDGAIAFVMTTPERARDLTEKPVLVAGVGIAGAATTQTEYFTQRHDFLSLSTDSAARQALGMAGLSMHDVDIAELYDCFTITTIIQLEDLGVAPRGEGAAYVLDVGIGPRAPLPVNTHGGLLAHSYLLAGNHLIEAVRQLRGERGEGQVPDAEVALVTGLGIPDMACAVLTSDR</sequence>
<evidence type="ECO:0000313" key="2">
    <source>
        <dbReference type="EMBL" id="GAT16235.1"/>
    </source>
</evidence>
<accession>A0A100XGM1</accession>
<dbReference type="OrthoDB" id="9785768at2"/>
<dbReference type="Gene3D" id="3.40.47.10">
    <property type="match status" value="1"/>
</dbReference>
<dbReference type="InterPro" id="IPR016039">
    <property type="entry name" value="Thiolase-like"/>
</dbReference>
<dbReference type="Proteomes" id="UP000069654">
    <property type="component" value="Unassembled WGS sequence"/>
</dbReference>
<dbReference type="SUPFAM" id="SSF53901">
    <property type="entry name" value="Thiolase-like"/>
    <property type="match status" value="2"/>
</dbReference>
<organism evidence="2 3">
    <name type="scientific">Mycolicibacterium thermoresistibile</name>
    <name type="common">Mycobacterium thermoresistibile</name>
    <dbReference type="NCBI Taxonomy" id="1797"/>
    <lineage>
        <taxon>Bacteria</taxon>
        <taxon>Bacillati</taxon>
        <taxon>Actinomycetota</taxon>
        <taxon>Actinomycetes</taxon>
        <taxon>Mycobacteriales</taxon>
        <taxon>Mycobacteriaceae</taxon>
        <taxon>Mycolicibacterium</taxon>
    </lineage>
</organism>
<comment type="caution">
    <text evidence="2">The sequence shown here is derived from an EMBL/GenBank/DDBJ whole genome shotgun (WGS) entry which is preliminary data.</text>
</comment>
<dbReference type="PANTHER" id="PTHR42870:SF1">
    <property type="entry name" value="NON-SPECIFIC LIPID-TRANSFER PROTEIN-LIKE 2"/>
    <property type="match status" value="1"/>
</dbReference>
<dbReference type="CDD" id="cd00829">
    <property type="entry name" value="SCP-x_thiolase"/>
    <property type="match status" value="1"/>
</dbReference>
<name>A0A100XGM1_MYCTH</name>
<reference evidence="2 3" key="1">
    <citation type="journal article" date="2016" name="Genome Announc.">
        <title>Draft Genome Sequences of Five Rapidly Growing Mycobacterium Species, M. thermoresistibile, M. fortuitum subsp. acetamidolyticum, M. canariasense, M. brisbanense, and M. novocastrense.</title>
        <authorList>
            <person name="Katahira K."/>
            <person name="Ogura Y."/>
            <person name="Gotoh Y."/>
            <person name="Hayashi T."/>
        </authorList>
    </citation>
    <scope>NUCLEOTIDE SEQUENCE [LARGE SCALE GENOMIC DNA]</scope>
    <source>
        <strain evidence="2 3">JCM6362</strain>
    </source>
</reference>
<dbReference type="EMBL" id="BCTB01000039">
    <property type="protein sequence ID" value="GAT16235.1"/>
    <property type="molecule type" value="Genomic_DNA"/>
</dbReference>
<gene>
    <name evidence="2" type="ORF">RMCT_3204</name>
</gene>
<dbReference type="InterPro" id="IPR055140">
    <property type="entry name" value="Thiolase_C_2"/>
</dbReference>
<dbReference type="STRING" id="1797.RMCT_3204"/>
<dbReference type="AlphaFoldDB" id="A0A100XGM1"/>